<keyword evidence="2" id="KW-0813">Transport</keyword>
<dbReference type="GO" id="GO:0042597">
    <property type="term" value="C:periplasmic space"/>
    <property type="evidence" value="ECO:0007669"/>
    <property type="project" value="UniProtKB-ARBA"/>
</dbReference>
<dbReference type="Pfam" id="PF00496">
    <property type="entry name" value="SBP_bac_5"/>
    <property type="match status" value="1"/>
</dbReference>
<gene>
    <name evidence="5" type="ORF">NSA47_07825</name>
</gene>
<evidence type="ECO:0000256" key="3">
    <source>
        <dbReference type="ARBA" id="ARBA00022729"/>
    </source>
</evidence>
<evidence type="ECO:0000256" key="1">
    <source>
        <dbReference type="ARBA" id="ARBA00005695"/>
    </source>
</evidence>
<evidence type="ECO:0000313" key="6">
    <source>
        <dbReference type="Proteomes" id="UP001205748"/>
    </source>
</evidence>
<dbReference type="PANTHER" id="PTHR30290">
    <property type="entry name" value="PERIPLASMIC BINDING COMPONENT OF ABC TRANSPORTER"/>
    <property type="match status" value="1"/>
</dbReference>
<organism evidence="5 6">
    <name type="scientific">Irregularibacter muris</name>
    <dbReference type="NCBI Taxonomy" id="1796619"/>
    <lineage>
        <taxon>Bacteria</taxon>
        <taxon>Bacillati</taxon>
        <taxon>Bacillota</taxon>
        <taxon>Clostridia</taxon>
        <taxon>Eubacteriales</taxon>
        <taxon>Eubacteriaceae</taxon>
        <taxon>Irregularibacter</taxon>
    </lineage>
</organism>
<evidence type="ECO:0000313" key="5">
    <source>
        <dbReference type="EMBL" id="MCR1898890.1"/>
    </source>
</evidence>
<comment type="similarity">
    <text evidence="1">Belongs to the bacterial solute-binding protein 5 family.</text>
</comment>
<evidence type="ECO:0000259" key="4">
    <source>
        <dbReference type="Pfam" id="PF00496"/>
    </source>
</evidence>
<dbReference type="Gene3D" id="3.40.190.10">
    <property type="entry name" value="Periplasmic binding protein-like II"/>
    <property type="match status" value="1"/>
</dbReference>
<reference evidence="5" key="1">
    <citation type="submission" date="2022-07" db="EMBL/GenBank/DDBJ databases">
        <title>Enhanced cultured diversity of the mouse gut microbiota enables custom-made synthetic communities.</title>
        <authorList>
            <person name="Afrizal A."/>
        </authorList>
    </citation>
    <scope>NUCLEOTIDE SEQUENCE</scope>
    <source>
        <strain evidence="5">DSM 28593</strain>
    </source>
</reference>
<dbReference type="Gene3D" id="3.90.76.10">
    <property type="entry name" value="Dipeptide-binding Protein, Domain 1"/>
    <property type="match status" value="1"/>
</dbReference>
<dbReference type="PROSITE" id="PS51257">
    <property type="entry name" value="PROKAR_LIPOPROTEIN"/>
    <property type="match status" value="1"/>
</dbReference>
<proteinExistence type="inferred from homology"/>
<keyword evidence="6" id="KW-1185">Reference proteome</keyword>
<dbReference type="GO" id="GO:0015833">
    <property type="term" value="P:peptide transport"/>
    <property type="evidence" value="ECO:0007669"/>
    <property type="project" value="TreeGrafter"/>
</dbReference>
<dbReference type="RefSeq" id="WP_257530675.1">
    <property type="nucleotide sequence ID" value="NZ_JANKAS010000005.1"/>
</dbReference>
<dbReference type="AlphaFoldDB" id="A0AAE3KZA1"/>
<dbReference type="EMBL" id="JANKAS010000005">
    <property type="protein sequence ID" value="MCR1898890.1"/>
    <property type="molecule type" value="Genomic_DNA"/>
</dbReference>
<dbReference type="InterPro" id="IPR039424">
    <property type="entry name" value="SBP_5"/>
</dbReference>
<keyword evidence="3" id="KW-0732">Signal</keyword>
<evidence type="ECO:0000256" key="2">
    <source>
        <dbReference type="ARBA" id="ARBA00022448"/>
    </source>
</evidence>
<sequence length="517" mass="56914">MKKKLLGKITIYLLLLSMGIALFTGCGSKADETSGKTADHKMTFVSATDAVGLSPILTNDSASTNVFRAIFETLFIKDEASGELKPLLAEGFENPDENTWIIKLKKDIQFQDGTPFNAEAVKYTFEKILDPATASPRASLIQSIDKIETPDDYTVVLHTSTPYGIMLTALAHPNLSIVSPKADQAGDINRDATGAGTGPFIFKEWVAGDQITLEKNENYWGGTPKLESVVFKVVPEMSTAVSMLETGEADMLTRIPAEHLDRLKNNSDITVTEMEGTYITYLGFNQEVEPLNNIKVRQAIASAIDVDEYIPTLNGLGYKSKGIIGPKLIGYNKEIEDHGFDYDVEKAKELLAEAGYPNGFDISLTVGNTDTYTKLAPFVQAQLKAIGINVTLNTMDWASYLTYTKEGKHEMMLGGWANVTGDGAELLYPQFHSANIGASNRTGYNNPEGDALILKTRETVDQTQREAYLREANIKFTDEVLWAPMYHGNVTMATKKNLKGIILESTDQFLLNKAYME</sequence>
<dbReference type="Proteomes" id="UP001205748">
    <property type="component" value="Unassembled WGS sequence"/>
</dbReference>
<dbReference type="PIRSF" id="PIRSF002741">
    <property type="entry name" value="MppA"/>
    <property type="match status" value="1"/>
</dbReference>
<dbReference type="Gene3D" id="3.10.105.10">
    <property type="entry name" value="Dipeptide-binding Protein, Domain 3"/>
    <property type="match status" value="1"/>
</dbReference>
<name>A0AAE3KZA1_9FIRM</name>
<accession>A0AAE3KZA1</accession>
<protein>
    <submittedName>
        <fullName evidence="5">ABC transporter substrate-binding protein</fullName>
    </submittedName>
</protein>
<dbReference type="InterPro" id="IPR000914">
    <property type="entry name" value="SBP_5_dom"/>
</dbReference>
<dbReference type="InterPro" id="IPR030678">
    <property type="entry name" value="Peptide/Ni-bd"/>
</dbReference>
<dbReference type="SUPFAM" id="SSF53850">
    <property type="entry name" value="Periplasmic binding protein-like II"/>
    <property type="match status" value="1"/>
</dbReference>
<feature type="domain" description="Solute-binding protein family 5" evidence="4">
    <location>
        <begin position="83"/>
        <end position="436"/>
    </location>
</feature>
<dbReference type="PANTHER" id="PTHR30290:SF9">
    <property type="entry name" value="OLIGOPEPTIDE-BINDING PROTEIN APPA"/>
    <property type="match status" value="1"/>
</dbReference>
<dbReference type="GO" id="GO:0043190">
    <property type="term" value="C:ATP-binding cassette (ABC) transporter complex"/>
    <property type="evidence" value="ECO:0007669"/>
    <property type="project" value="InterPro"/>
</dbReference>
<dbReference type="GO" id="GO:1904680">
    <property type="term" value="F:peptide transmembrane transporter activity"/>
    <property type="evidence" value="ECO:0007669"/>
    <property type="project" value="TreeGrafter"/>
</dbReference>
<comment type="caution">
    <text evidence="5">The sequence shown here is derived from an EMBL/GenBank/DDBJ whole genome shotgun (WGS) entry which is preliminary data.</text>
</comment>